<evidence type="ECO:0000256" key="2">
    <source>
        <dbReference type="ARBA" id="ARBA00022723"/>
    </source>
</evidence>
<evidence type="ECO:0000313" key="7">
    <source>
        <dbReference type="EMBL" id="KAK0738137.1"/>
    </source>
</evidence>
<dbReference type="Pfam" id="PF01979">
    <property type="entry name" value="Amidohydro_1"/>
    <property type="match status" value="1"/>
</dbReference>
<feature type="signal peptide" evidence="5">
    <location>
        <begin position="1"/>
        <end position="18"/>
    </location>
</feature>
<evidence type="ECO:0000256" key="1">
    <source>
        <dbReference type="ARBA" id="ARBA00001947"/>
    </source>
</evidence>
<evidence type="ECO:0000313" key="8">
    <source>
        <dbReference type="Proteomes" id="UP001172155"/>
    </source>
</evidence>
<name>A0AA40BPQ0_9PEZI</name>
<evidence type="ECO:0000256" key="3">
    <source>
        <dbReference type="ARBA" id="ARBA00022801"/>
    </source>
</evidence>
<dbReference type="Proteomes" id="UP001172155">
    <property type="component" value="Unassembled WGS sequence"/>
</dbReference>
<dbReference type="Gene3D" id="2.30.40.10">
    <property type="entry name" value="Urease, subunit C, domain 1"/>
    <property type="match status" value="1"/>
</dbReference>
<dbReference type="SUPFAM" id="SSF51556">
    <property type="entry name" value="Metallo-dependent hydrolases"/>
    <property type="match status" value="1"/>
</dbReference>
<keyword evidence="8" id="KW-1185">Reference proteome</keyword>
<comment type="cofactor">
    <cofactor evidence="1">
        <name>Zn(2+)</name>
        <dbReference type="ChEBI" id="CHEBI:29105"/>
    </cofactor>
</comment>
<dbReference type="PANTHER" id="PTHR11271">
    <property type="entry name" value="GUANINE DEAMINASE"/>
    <property type="match status" value="1"/>
</dbReference>
<dbReference type="InterPro" id="IPR006680">
    <property type="entry name" value="Amidohydro-rel"/>
</dbReference>
<proteinExistence type="predicted"/>
<feature type="domain" description="Amidohydrolase-related" evidence="6">
    <location>
        <begin position="79"/>
        <end position="438"/>
    </location>
</feature>
<dbReference type="AlphaFoldDB" id="A0AA40BPQ0"/>
<dbReference type="GO" id="GO:0005829">
    <property type="term" value="C:cytosol"/>
    <property type="evidence" value="ECO:0007669"/>
    <property type="project" value="TreeGrafter"/>
</dbReference>
<dbReference type="GO" id="GO:0046872">
    <property type="term" value="F:metal ion binding"/>
    <property type="evidence" value="ECO:0007669"/>
    <property type="project" value="UniProtKB-KW"/>
</dbReference>
<feature type="chain" id="PRO_5041471211" evidence="5">
    <location>
        <begin position="19"/>
        <end position="518"/>
    </location>
</feature>
<dbReference type="EMBL" id="JAUKUD010000007">
    <property type="protein sequence ID" value="KAK0738137.1"/>
    <property type="molecule type" value="Genomic_DNA"/>
</dbReference>
<accession>A0AA40BPQ0</accession>
<dbReference type="InterPro" id="IPR032466">
    <property type="entry name" value="Metal_Hydrolase"/>
</dbReference>
<dbReference type="InterPro" id="IPR051607">
    <property type="entry name" value="Metallo-dep_hydrolases"/>
</dbReference>
<dbReference type="SUPFAM" id="SSF51338">
    <property type="entry name" value="Composite domain of metallo-dependent hydrolases"/>
    <property type="match status" value="1"/>
</dbReference>
<comment type="caution">
    <text evidence="7">The sequence shown here is derived from an EMBL/GenBank/DDBJ whole genome shotgun (WGS) entry which is preliminary data.</text>
</comment>
<keyword evidence="2" id="KW-0479">Metal-binding</keyword>
<dbReference type="InterPro" id="IPR011059">
    <property type="entry name" value="Metal-dep_hydrolase_composite"/>
</dbReference>
<organism evidence="7 8">
    <name type="scientific">Schizothecium vesticola</name>
    <dbReference type="NCBI Taxonomy" id="314040"/>
    <lineage>
        <taxon>Eukaryota</taxon>
        <taxon>Fungi</taxon>
        <taxon>Dikarya</taxon>
        <taxon>Ascomycota</taxon>
        <taxon>Pezizomycotina</taxon>
        <taxon>Sordariomycetes</taxon>
        <taxon>Sordariomycetidae</taxon>
        <taxon>Sordariales</taxon>
        <taxon>Schizotheciaceae</taxon>
        <taxon>Schizothecium</taxon>
    </lineage>
</organism>
<dbReference type="GO" id="GO:0019239">
    <property type="term" value="F:deaminase activity"/>
    <property type="evidence" value="ECO:0007669"/>
    <property type="project" value="TreeGrafter"/>
</dbReference>
<evidence type="ECO:0000256" key="5">
    <source>
        <dbReference type="SAM" id="SignalP"/>
    </source>
</evidence>
<dbReference type="PANTHER" id="PTHR11271:SF37">
    <property type="entry name" value="FAMILY PROTEIN, PUTATIVE (AFU_ORTHOLOGUE AFUA_4G00460)-RELATED"/>
    <property type="match status" value="1"/>
</dbReference>
<reference evidence="7" key="1">
    <citation type="submission" date="2023-06" db="EMBL/GenBank/DDBJ databases">
        <title>Genome-scale phylogeny and comparative genomics of the fungal order Sordariales.</title>
        <authorList>
            <consortium name="Lawrence Berkeley National Laboratory"/>
            <person name="Hensen N."/>
            <person name="Bonometti L."/>
            <person name="Westerberg I."/>
            <person name="Brannstrom I.O."/>
            <person name="Guillou S."/>
            <person name="Cros-Aarteil S."/>
            <person name="Calhoun S."/>
            <person name="Haridas S."/>
            <person name="Kuo A."/>
            <person name="Mondo S."/>
            <person name="Pangilinan J."/>
            <person name="Riley R."/>
            <person name="LaButti K."/>
            <person name="Andreopoulos B."/>
            <person name="Lipzen A."/>
            <person name="Chen C."/>
            <person name="Yanf M."/>
            <person name="Daum C."/>
            <person name="Ng V."/>
            <person name="Clum A."/>
            <person name="Steindorff A."/>
            <person name="Ohm R."/>
            <person name="Martin F."/>
            <person name="Silar P."/>
            <person name="Natvig D."/>
            <person name="Lalanne C."/>
            <person name="Gautier V."/>
            <person name="Ament-velasquez S.L."/>
            <person name="Kruys A."/>
            <person name="Hutchinson M.I."/>
            <person name="Powell A.J."/>
            <person name="Barry K."/>
            <person name="Miller A.N."/>
            <person name="Grigoriev I.V."/>
            <person name="Debuchy R."/>
            <person name="Gladieux P."/>
            <person name="Thoren M.H."/>
            <person name="Johannesson H."/>
        </authorList>
    </citation>
    <scope>NUCLEOTIDE SEQUENCE</scope>
    <source>
        <strain evidence="7">SMH3187-1</strain>
    </source>
</reference>
<evidence type="ECO:0000259" key="6">
    <source>
        <dbReference type="Pfam" id="PF01979"/>
    </source>
</evidence>
<keyword evidence="4" id="KW-0862">Zinc</keyword>
<protein>
    <submittedName>
        <fullName evidence="7">Amidohydrolase</fullName>
    </submittedName>
</protein>
<sequence>MRTSHYLPFLAAPLLAEASSILFNGGTIVAFNRNKNALEVIRDGSLLINDDRIVSVSAGAPSASLLRKDTEVVDAKGKIITPGFIDTHKHGWQTSFKTLASNTSLLEYFSRYGEFAAAGLLTAEDVYIGQLAGIYEALHGGVTTILDHAHHAWSNQTAEAGLLASVDSGARIFWAYAFHNIPSTPPYLVPEQLAHFRALAGNTTLLRSSPTSLGVAYDAWDPAASTATERQAVVALATSLNVSVVTTHTVLGPWGLTNTPSALLAAGILNTSIPVVLSHGSFLSPTDAQLLRTVNQYVSVTPESEFHYGHSNPTSHRFLDQAALGVDTHFTYSGDILSQARLWLQTARLRLYEAVLERWELPVNNPMSATQAFLLATRNGGLALRREDLGVIAVGAKADVVVWDGDAPALLGWNDPVAAVILHASVGDVESVVVDGKWRKRDFKIVVGDGKGKGGYEAVKKRFVESARRVQKKLIETKSPVPVKGDVWPYSGYLVGEAETVDVLRGEGTGYGTTFLKA</sequence>
<keyword evidence="3" id="KW-0378">Hydrolase</keyword>
<dbReference type="Gene3D" id="3.20.20.140">
    <property type="entry name" value="Metal-dependent hydrolases"/>
    <property type="match status" value="1"/>
</dbReference>
<evidence type="ECO:0000256" key="4">
    <source>
        <dbReference type="ARBA" id="ARBA00022833"/>
    </source>
</evidence>
<keyword evidence="5" id="KW-0732">Signal</keyword>
<gene>
    <name evidence="7" type="ORF">B0T18DRAFT_421300</name>
</gene>